<dbReference type="EMBL" id="LR899012">
    <property type="protein sequence ID" value="CAD7087175.1"/>
    <property type="molecule type" value="Genomic_DNA"/>
</dbReference>
<dbReference type="OrthoDB" id="6105938at2759"/>
<feature type="region of interest" description="Disordered" evidence="2">
    <location>
        <begin position="270"/>
        <end position="314"/>
    </location>
</feature>
<evidence type="ECO:0000313" key="4">
    <source>
        <dbReference type="EMBL" id="CAD7087175.1"/>
    </source>
</evidence>
<gene>
    <name evidence="4" type="ORF">HERILL_LOCUS9897</name>
</gene>
<organism evidence="4 5">
    <name type="scientific">Hermetia illucens</name>
    <name type="common">Black soldier fly</name>
    <dbReference type="NCBI Taxonomy" id="343691"/>
    <lineage>
        <taxon>Eukaryota</taxon>
        <taxon>Metazoa</taxon>
        <taxon>Ecdysozoa</taxon>
        <taxon>Arthropoda</taxon>
        <taxon>Hexapoda</taxon>
        <taxon>Insecta</taxon>
        <taxon>Pterygota</taxon>
        <taxon>Neoptera</taxon>
        <taxon>Endopterygota</taxon>
        <taxon>Diptera</taxon>
        <taxon>Brachycera</taxon>
        <taxon>Stratiomyomorpha</taxon>
        <taxon>Stratiomyidae</taxon>
        <taxon>Hermetiinae</taxon>
        <taxon>Hermetia</taxon>
    </lineage>
</organism>
<keyword evidence="1" id="KW-0862">Zinc</keyword>
<dbReference type="AlphaFoldDB" id="A0A7R8UVA2"/>
<evidence type="ECO:0000256" key="1">
    <source>
        <dbReference type="PROSITE-ProRule" id="PRU00042"/>
    </source>
</evidence>
<protein>
    <recommendedName>
        <fullName evidence="3">C2H2-type domain-containing protein</fullName>
    </recommendedName>
</protein>
<proteinExistence type="predicted"/>
<evidence type="ECO:0000313" key="5">
    <source>
        <dbReference type="Proteomes" id="UP000594454"/>
    </source>
</evidence>
<accession>A0A7R8UVA2</accession>
<sequence length="394" mass="44054">MKTILKHHLDTVHPGAQPAFECVKCHRTYSAKRFLDKHIRKRVCETDPPPVEKPEPPKVRKLEVKCASCGESFPSGYHLGWHNRGRCRTIQQMKINRLLNSGGEESPSKPMSLSHLDKHKLLQAKSLVLNNVNVKDIAGQLNVSEEYAILLRKKILEHYQKKRQRTLRENQPSTVAPPAEKVQQSSINSSNESRRAKPRKPRVSMDEAKFERAKALLAKRSATGAEIASQFNISLQSAFRVRRCILKDIPFFKTQTGRGVRKGNHLKKNLNMSSGSAKIELKRGSPATIRSTKNLPAGQSQSGQRRSPAGNQLVGSNADAVQSANSVNTLVNLPSNERNSASIQPDPTPNLISSISMMFMGETTESSNQRPETLIGKRDLAKFIKKEDERSMME</sequence>
<keyword evidence="1" id="KW-0479">Metal-binding</keyword>
<reference evidence="4 5" key="1">
    <citation type="submission" date="2020-11" db="EMBL/GenBank/DDBJ databases">
        <authorList>
            <person name="Wallbank WR R."/>
            <person name="Pardo Diaz C."/>
            <person name="Kozak K."/>
            <person name="Martin S."/>
            <person name="Jiggins C."/>
            <person name="Moest M."/>
            <person name="Warren A I."/>
            <person name="Generalovic N T."/>
            <person name="Byers J.R.P. K."/>
            <person name="Montejo-Kovacevich G."/>
            <person name="Yen C E."/>
        </authorList>
    </citation>
    <scope>NUCLEOTIDE SEQUENCE [LARGE SCALE GENOMIC DNA]</scope>
</reference>
<name>A0A7R8UVA2_HERIL</name>
<dbReference type="Proteomes" id="UP000594454">
    <property type="component" value="Chromosome 4"/>
</dbReference>
<keyword evidence="1" id="KW-0863">Zinc-finger</keyword>
<feature type="compositionally biased region" description="Polar residues" evidence="2">
    <location>
        <begin position="182"/>
        <end position="191"/>
    </location>
</feature>
<evidence type="ECO:0000259" key="3">
    <source>
        <dbReference type="PROSITE" id="PS50157"/>
    </source>
</evidence>
<dbReference type="GO" id="GO:0008270">
    <property type="term" value="F:zinc ion binding"/>
    <property type="evidence" value="ECO:0007669"/>
    <property type="project" value="UniProtKB-KW"/>
</dbReference>
<dbReference type="InParanoid" id="A0A7R8UVA2"/>
<feature type="domain" description="C2H2-type" evidence="3">
    <location>
        <begin position="20"/>
        <end position="50"/>
    </location>
</feature>
<keyword evidence="5" id="KW-1185">Reference proteome</keyword>
<evidence type="ECO:0000256" key="2">
    <source>
        <dbReference type="SAM" id="MobiDB-lite"/>
    </source>
</evidence>
<dbReference type="PROSITE" id="PS50157">
    <property type="entry name" value="ZINC_FINGER_C2H2_2"/>
    <property type="match status" value="1"/>
</dbReference>
<dbReference type="InterPro" id="IPR013087">
    <property type="entry name" value="Znf_C2H2_type"/>
</dbReference>
<feature type="compositionally biased region" description="Polar residues" evidence="2">
    <location>
        <begin position="288"/>
        <end position="314"/>
    </location>
</feature>
<feature type="region of interest" description="Disordered" evidence="2">
    <location>
        <begin position="163"/>
        <end position="207"/>
    </location>
</feature>